<dbReference type="AlphaFoldDB" id="A0AAX6EHH9"/>
<evidence type="ECO:0000313" key="3">
    <source>
        <dbReference type="EMBL" id="KAJ6803415.1"/>
    </source>
</evidence>
<dbReference type="Pfam" id="PF23596">
    <property type="entry name" value="DUF7138"/>
    <property type="match status" value="1"/>
</dbReference>
<protein>
    <recommendedName>
        <fullName evidence="2">DUF7138 domain-containing protein</fullName>
    </recommendedName>
</protein>
<dbReference type="InterPro" id="IPR055562">
    <property type="entry name" value="DUF7138"/>
</dbReference>
<dbReference type="PANTHER" id="PTHR36351:SF1">
    <property type="entry name" value="EMBRYO SAC DEVELOPMENT ARREST 12"/>
    <property type="match status" value="1"/>
</dbReference>
<reference evidence="3" key="2">
    <citation type="submission" date="2023-04" db="EMBL/GenBank/DDBJ databases">
        <authorList>
            <person name="Bruccoleri R.E."/>
            <person name="Oakeley E.J."/>
            <person name="Faust A.-M."/>
            <person name="Dessus-Babus S."/>
            <person name="Altorfer M."/>
            <person name="Burckhardt D."/>
            <person name="Oertli M."/>
            <person name="Naumann U."/>
            <person name="Petersen F."/>
            <person name="Wong J."/>
        </authorList>
    </citation>
    <scope>NUCLEOTIDE SEQUENCE</scope>
    <source>
        <strain evidence="3">GSM-AAB239-AS_SAM_17_03QT</strain>
        <tissue evidence="3">Leaf</tissue>
    </source>
</reference>
<name>A0AAX6EHH9_IRIPA</name>
<gene>
    <name evidence="3" type="ORF">M6B38_108375</name>
</gene>
<sequence>MTAAVFPLVFFDGDRDVDVGSVAVNASLDFARFQSIVGRTIGVPPGQISTSLVRRRKARHSPDVRRREPIDESTDFAAVAAERDCFVLVALKRPGRERRERGRGRGRKADKKSSMTTMEPANPTMILKRNEEYPVGTWSYDYERRMRSLEAMKERYLLSMMMGCPPSPAAARVRSPTAMVPECEECAAAGREGRSPAFHWCVYDEVVTVGFRSPAGPIERPVKKHVEEEASA</sequence>
<dbReference type="EMBL" id="JANAVB010036615">
    <property type="protein sequence ID" value="KAJ6803415.1"/>
    <property type="molecule type" value="Genomic_DNA"/>
</dbReference>
<feature type="region of interest" description="Disordered" evidence="1">
    <location>
        <begin position="97"/>
        <end position="122"/>
    </location>
</feature>
<reference evidence="3" key="1">
    <citation type="journal article" date="2023" name="GigaByte">
        <title>Genome assembly of the bearded iris, Iris pallida Lam.</title>
        <authorList>
            <person name="Bruccoleri R.E."/>
            <person name="Oakeley E.J."/>
            <person name="Faust A.M.E."/>
            <person name="Altorfer M."/>
            <person name="Dessus-Babus S."/>
            <person name="Burckhardt D."/>
            <person name="Oertli M."/>
            <person name="Naumann U."/>
            <person name="Petersen F."/>
            <person name="Wong J."/>
        </authorList>
    </citation>
    <scope>NUCLEOTIDE SEQUENCE</scope>
    <source>
        <strain evidence="3">GSM-AAB239-AS_SAM_17_03QT</strain>
    </source>
</reference>
<evidence type="ECO:0000313" key="4">
    <source>
        <dbReference type="Proteomes" id="UP001140949"/>
    </source>
</evidence>
<organism evidence="3 4">
    <name type="scientific">Iris pallida</name>
    <name type="common">Sweet iris</name>
    <dbReference type="NCBI Taxonomy" id="29817"/>
    <lineage>
        <taxon>Eukaryota</taxon>
        <taxon>Viridiplantae</taxon>
        <taxon>Streptophyta</taxon>
        <taxon>Embryophyta</taxon>
        <taxon>Tracheophyta</taxon>
        <taxon>Spermatophyta</taxon>
        <taxon>Magnoliopsida</taxon>
        <taxon>Liliopsida</taxon>
        <taxon>Asparagales</taxon>
        <taxon>Iridaceae</taxon>
        <taxon>Iridoideae</taxon>
        <taxon>Irideae</taxon>
        <taxon>Iris</taxon>
    </lineage>
</organism>
<dbReference type="Proteomes" id="UP001140949">
    <property type="component" value="Unassembled WGS sequence"/>
</dbReference>
<feature type="domain" description="DUF7138" evidence="2">
    <location>
        <begin position="4"/>
        <end position="89"/>
    </location>
</feature>
<evidence type="ECO:0000256" key="1">
    <source>
        <dbReference type="SAM" id="MobiDB-lite"/>
    </source>
</evidence>
<keyword evidence="4" id="KW-1185">Reference proteome</keyword>
<feature type="compositionally biased region" description="Basic residues" evidence="1">
    <location>
        <begin position="97"/>
        <end position="110"/>
    </location>
</feature>
<dbReference type="PANTHER" id="PTHR36351">
    <property type="entry name" value="EMBRYO SAC DEVELOPMENT ARREST 12"/>
    <property type="match status" value="1"/>
</dbReference>
<comment type="caution">
    <text evidence="3">The sequence shown here is derived from an EMBL/GenBank/DDBJ whole genome shotgun (WGS) entry which is preliminary data.</text>
</comment>
<proteinExistence type="predicted"/>
<accession>A0AAX6EHH9</accession>
<evidence type="ECO:0000259" key="2">
    <source>
        <dbReference type="Pfam" id="PF23596"/>
    </source>
</evidence>